<dbReference type="InterPro" id="IPR039299">
    <property type="entry name" value="SEOA"/>
</dbReference>
<dbReference type="InterPro" id="IPR027944">
    <property type="entry name" value="SEO_C"/>
</dbReference>
<evidence type="ECO:0000313" key="4">
    <source>
        <dbReference type="Proteomes" id="UP001153076"/>
    </source>
</evidence>
<keyword evidence="4" id="KW-1185">Reference proteome</keyword>
<dbReference type="GO" id="GO:0010088">
    <property type="term" value="P:phloem development"/>
    <property type="evidence" value="ECO:0007669"/>
    <property type="project" value="InterPro"/>
</dbReference>
<evidence type="ECO:0000259" key="2">
    <source>
        <dbReference type="Pfam" id="PF14577"/>
    </source>
</evidence>
<name>A0A9Q1KX96_9CARY</name>
<comment type="caution">
    <text evidence="3">The sequence shown here is derived from an EMBL/GenBank/DDBJ whole genome shotgun (WGS) entry which is preliminary data.</text>
</comment>
<dbReference type="OrthoDB" id="1670392at2759"/>
<organism evidence="3 4">
    <name type="scientific">Carnegiea gigantea</name>
    <dbReference type="NCBI Taxonomy" id="171969"/>
    <lineage>
        <taxon>Eukaryota</taxon>
        <taxon>Viridiplantae</taxon>
        <taxon>Streptophyta</taxon>
        <taxon>Embryophyta</taxon>
        <taxon>Tracheophyta</taxon>
        <taxon>Spermatophyta</taxon>
        <taxon>Magnoliopsida</taxon>
        <taxon>eudicotyledons</taxon>
        <taxon>Gunneridae</taxon>
        <taxon>Pentapetalae</taxon>
        <taxon>Caryophyllales</taxon>
        <taxon>Cactineae</taxon>
        <taxon>Cactaceae</taxon>
        <taxon>Cactoideae</taxon>
        <taxon>Echinocereeae</taxon>
        <taxon>Carnegiea</taxon>
    </lineage>
</organism>
<gene>
    <name evidence="3" type="ORF">Cgig2_018214</name>
</gene>
<feature type="domain" description="Sieve element occlusion C-terminal" evidence="2">
    <location>
        <begin position="456"/>
        <end position="684"/>
    </location>
</feature>
<proteinExistence type="predicted"/>
<dbReference type="PANTHER" id="PTHR33232:SF11">
    <property type="entry name" value="PROTEIN SIEVE ELEMENT OCCLUSION C"/>
    <property type="match status" value="1"/>
</dbReference>
<reference evidence="3" key="1">
    <citation type="submission" date="2022-04" db="EMBL/GenBank/DDBJ databases">
        <title>Carnegiea gigantea Genome sequencing and assembly v2.</title>
        <authorList>
            <person name="Copetti D."/>
            <person name="Sanderson M.J."/>
            <person name="Burquez A."/>
            <person name="Wojciechowski M.F."/>
        </authorList>
    </citation>
    <scope>NUCLEOTIDE SEQUENCE</scope>
    <source>
        <strain evidence="3">SGP5-SGP5p</strain>
        <tissue evidence="3">Aerial part</tissue>
    </source>
</reference>
<dbReference type="Pfam" id="PF14577">
    <property type="entry name" value="SEO_C"/>
    <property type="match status" value="1"/>
</dbReference>
<evidence type="ECO:0008006" key="5">
    <source>
        <dbReference type="Google" id="ProtNLM"/>
    </source>
</evidence>
<dbReference type="AlphaFoldDB" id="A0A9Q1KX96"/>
<dbReference type="PANTHER" id="PTHR33232">
    <property type="entry name" value="PROTEIN SIEVE ELEMENT OCCLUSION B-LIKE"/>
    <property type="match status" value="1"/>
</dbReference>
<dbReference type="EMBL" id="JAKOGI010000008">
    <property type="protein sequence ID" value="KAJ8451580.1"/>
    <property type="molecule type" value="Genomic_DNA"/>
</dbReference>
<protein>
    <recommendedName>
        <fullName evidence="5">Protein SIEVE ELEMENT OCCLUSION C</fullName>
    </recommendedName>
</protein>
<dbReference type="Proteomes" id="UP001153076">
    <property type="component" value="Unassembled WGS sequence"/>
</dbReference>
<feature type="domain" description="Sieve element occlusion N-terminal" evidence="1">
    <location>
        <begin position="19"/>
        <end position="287"/>
    </location>
</feature>
<evidence type="ECO:0000259" key="1">
    <source>
        <dbReference type="Pfam" id="PF14576"/>
    </source>
</evidence>
<evidence type="ECO:0000313" key="3">
    <source>
        <dbReference type="EMBL" id="KAJ8451580.1"/>
    </source>
</evidence>
<dbReference type="InterPro" id="IPR027942">
    <property type="entry name" value="SEO_N"/>
</dbReference>
<accession>A0A9Q1KX96</accession>
<sequence>MDYPCTQSSSKHSLSSRGQDILIKRILLTHDPDSHDLDSEMLLRVIEAIMHHATPSQGSVQQDDLDVSGIEVDGALEPPGNSVYKTSREILCRANPDKNDDASTLSALKLLGCYGWQDKMLLALLAFATIYGKLWIIVQYRNKNFLAASIAILQQLPNNIDKLKPVFMALAALVKTMVEVIKCVAEFERLPLTYVELEDDMVTATQSLIYLVTYWVVRSTMVKLIVAKMMSEFRDPCSTSTVVWEITSLQINISSICTKLRTQVNACQHQTDQQMHTQLMDLFQEIHTDNQEVLQMLFALKNDLPLKQNSELPKFIFCQVGTSSLKNKVVILLISKPGLLPVEDLLFLVHQMYDHPLHNNLERNYDIVWFPISASGKWSHCEIKIFTFLSNSLPWYSIRQPWSISSTTINYTKGEWRYEAEPIMVVLDSIGRVTNLNASDMIWIWGATAYPFSATREKELWNEQKWSLTLLLNNINPLFTLWVEEERTICIYGSSNLDWVREFCAKIKDVQSLVPQLEVLYVGNKDQSQLVTNIVSLIEKENLSHSLSLTKIHFFWHRLDSMRRSKVRLGETTTTDPILREVEALLNTNEVDDNENLMIIGQGSSTNMIKLQANEWMKFLGQYPIWKKYLPKIGLVDAIRLFLEPPPIEPCSDSRIISYNEGLMEEKVLCEKCKHPMEKLIVYDAVQ</sequence>
<dbReference type="Pfam" id="PF14576">
    <property type="entry name" value="SEO_N"/>
    <property type="match status" value="1"/>
</dbReference>